<keyword evidence="8" id="KW-0862">Zinc</keyword>
<accession>A0A8S3S9Z6</accession>
<evidence type="ECO:0000256" key="8">
    <source>
        <dbReference type="PROSITE-ProRule" id="PRU00047"/>
    </source>
</evidence>
<dbReference type="EMBL" id="CAJPWZ010001467">
    <property type="protein sequence ID" value="CAG2216083.1"/>
    <property type="molecule type" value="Genomic_DNA"/>
</dbReference>
<dbReference type="InterPro" id="IPR001995">
    <property type="entry name" value="Peptidase_A2_cat"/>
</dbReference>
<evidence type="ECO:0000313" key="14">
    <source>
        <dbReference type="Proteomes" id="UP000683360"/>
    </source>
</evidence>
<dbReference type="InterPro" id="IPR043502">
    <property type="entry name" value="DNA/RNA_pol_sf"/>
</dbReference>
<protein>
    <recommendedName>
        <fullName evidence="1">RNA-directed DNA polymerase</fullName>
        <ecNumber evidence="1">2.7.7.49</ecNumber>
    </recommendedName>
</protein>
<dbReference type="Gene3D" id="3.10.10.10">
    <property type="entry name" value="HIV Type 1 Reverse Transcriptase, subunit A, domain 1"/>
    <property type="match status" value="1"/>
</dbReference>
<dbReference type="InterPro" id="IPR043128">
    <property type="entry name" value="Rev_trsase/Diguanyl_cyclase"/>
</dbReference>
<dbReference type="Gene3D" id="4.10.60.10">
    <property type="entry name" value="Zinc finger, CCHC-type"/>
    <property type="match status" value="1"/>
</dbReference>
<keyword evidence="14" id="KW-1185">Reference proteome</keyword>
<keyword evidence="2" id="KW-0808">Transferase</keyword>
<keyword evidence="7" id="KW-0695">RNA-directed DNA polymerase</keyword>
<dbReference type="GO" id="GO:0004190">
    <property type="term" value="F:aspartic-type endopeptidase activity"/>
    <property type="evidence" value="ECO:0007669"/>
    <property type="project" value="InterPro"/>
</dbReference>
<evidence type="ECO:0000256" key="9">
    <source>
        <dbReference type="SAM" id="MobiDB-lite"/>
    </source>
</evidence>
<dbReference type="InterPro" id="IPR021109">
    <property type="entry name" value="Peptidase_aspartic_dom_sf"/>
</dbReference>
<dbReference type="SUPFAM" id="SSF57756">
    <property type="entry name" value="Retrovirus zinc finger-like domains"/>
    <property type="match status" value="1"/>
</dbReference>
<dbReference type="Gene3D" id="2.40.70.10">
    <property type="entry name" value="Acid Proteases"/>
    <property type="match status" value="1"/>
</dbReference>
<evidence type="ECO:0000259" key="11">
    <source>
        <dbReference type="PROSITE" id="PS50175"/>
    </source>
</evidence>
<evidence type="ECO:0000256" key="4">
    <source>
        <dbReference type="ARBA" id="ARBA00022722"/>
    </source>
</evidence>
<dbReference type="Gene3D" id="3.10.20.370">
    <property type="match status" value="1"/>
</dbReference>
<evidence type="ECO:0000256" key="7">
    <source>
        <dbReference type="ARBA" id="ARBA00022918"/>
    </source>
</evidence>
<dbReference type="SUPFAM" id="SSF50630">
    <property type="entry name" value="Acid proteases"/>
    <property type="match status" value="1"/>
</dbReference>
<feature type="region of interest" description="Disordered" evidence="9">
    <location>
        <begin position="997"/>
        <end position="1037"/>
    </location>
</feature>
<feature type="compositionally biased region" description="Polar residues" evidence="9">
    <location>
        <begin position="997"/>
        <end position="1014"/>
    </location>
</feature>
<dbReference type="EC" id="2.7.7.49" evidence="1"/>
<gene>
    <name evidence="13" type="ORF">MEDL_29826</name>
</gene>
<dbReference type="Proteomes" id="UP000683360">
    <property type="component" value="Unassembled WGS sequence"/>
</dbReference>
<dbReference type="OrthoDB" id="6239317at2759"/>
<evidence type="ECO:0000256" key="6">
    <source>
        <dbReference type="ARBA" id="ARBA00022801"/>
    </source>
</evidence>
<dbReference type="FunFam" id="3.30.70.270:FF:000026">
    <property type="entry name" value="Transposon Ty3-G Gag-Pol polyprotein"/>
    <property type="match status" value="1"/>
</dbReference>
<evidence type="ECO:0000256" key="1">
    <source>
        <dbReference type="ARBA" id="ARBA00012493"/>
    </source>
</evidence>
<keyword evidence="5" id="KW-0255">Endonuclease</keyword>
<feature type="domain" description="CCHC-type" evidence="10">
    <location>
        <begin position="223"/>
        <end position="239"/>
    </location>
</feature>
<evidence type="ECO:0000256" key="2">
    <source>
        <dbReference type="ARBA" id="ARBA00022679"/>
    </source>
</evidence>
<dbReference type="PANTHER" id="PTHR37984:SF13">
    <property type="entry name" value="RIBONUCLEASE H"/>
    <property type="match status" value="1"/>
</dbReference>
<feature type="domain" description="Reverse transcriptase" evidence="12">
    <location>
        <begin position="461"/>
        <end position="639"/>
    </location>
</feature>
<dbReference type="AlphaFoldDB" id="A0A8S3S9Z6"/>
<evidence type="ECO:0000256" key="3">
    <source>
        <dbReference type="ARBA" id="ARBA00022695"/>
    </source>
</evidence>
<dbReference type="PANTHER" id="PTHR37984">
    <property type="entry name" value="PROTEIN CBG26694"/>
    <property type="match status" value="1"/>
</dbReference>
<reference evidence="13" key="1">
    <citation type="submission" date="2021-03" db="EMBL/GenBank/DDBJ databases">
        <authorList>
            <person name="Bekaert M."/>
        </authorList>
    </citation>
    <scope>NUCLEOTIDE SEQUENCE</scope>
</reference>
<evidence type="ECO:0000259" key="12">
    <source>
        <dbReference type="PROSITE" id="PS50878"/>
    </source>
</evidence>
<evidence type="ECO:0000256" key="5">
    <source>
        <dbReference type="ARBA" id="ARBA00022759"/>
    </source>
</evidence>
<dbReference type="InterPro" id="IPR041373">
    <property type="entry name" value="RT_RNaseH"/>
</dbReference>
<organism evidence="13 14">
    <name type="scientific">Mytilus edulis</name>
    <name type="common">Blue mussel</name>
    <dbReference type="NCBI Taxonomy" id="6550"/>
    <lineage>
        <taxon>Eukaryota</taxon>
        <taxon>Metazoa</taxon>
        <taxon>Spiralia</taxon>
        <taxon>Lophotrochozoa</taxon>
        <taxon>Mollusca</taxon>
        <taxon>Bivalvia</taxon>
        <taxon>Autobranchia</taxon>
        <taxon>Pteriomorphia</taxon>
        <taxon>Mytilida</taxon>
        <taxon>Mytiloidea</taxon>
        <taxon>Mytilidae</taxon>
        <taxon>Mytilinae</taxon>
        <taxon>Mytilus</taxon>
    </lineage>
</organism>
<dbReference type="CDD" id="cd09274">
    <property type="entry name" value="RNase_HI_RT_Ty3"/>
    <property type="match status" value="1"/>
</dbReference>
<proteinExistence type="predicted"/>
<name>A0A8S3S9Z6_MYTED</name>
<dbReference type="CDD" id="cd01647">
    <property type="entry name" value="RT_LTR"/>
    <property type="match status" value="1"/>
</dbReference>
<evidence type="ECO:0000259" key="10">
    <source>
        <dbReference type="PROSITE" id="PS50158"/>
    </source>
</evidence>
<dbReference type="PROSITE" id="PS50175">
    <property type="entry name" value="ASP_PROT_RETROV"/>
    <property type="match status" value="1"/>
</dbReference>
<dbReference type="InterPro" id="IPR050951">
    <property type="entry name" value="Retrovirus_Pol_polyprotein"/>
</dbReference>
<dbReference type="Pfam" id="PF17917">
    <property type="entry name" value="RT_RNaseH"/>
    <property type="match status" value="1"/>
</dbReference>
<sequence>MPTYGKLDSFDESEDWTQYVERMEHYFNANEIDEEDQKRDIFLSVCGKNTYKLIRDLLAPAKPGTKSLADLTKLVKDHRDPVPSEIIQRFKFNSRTRHSDESVRTFIAALRSLTEHCNYGDTLNAMLRDRLVVGIKSDRIQRRLLAEPNLTFEKALEIATAMETAEKNAQDIQASGTNGTFQKQINKVSKSYTRNNSGNSKQGDCYRCGGNHLAAECRFKDAKCHSCKKKGHIAKKCRNKSANGNLSENHREFKSRFKPRAHFMEQDESSESENEVYSVFHFGNKSNEAYKVQINVNECEIAMEIDTGASVSIMSEDTYKEYKSKFRIEPTSAKLRTYMGEQIPVIGRAIVNVNYKKERAKLPLLIVKRKGPNLLGRDWLNKLQLDWKDIFSVVGSDNQSRDLNVILEANKEVFKDELGTVKGMKAKIYVDESAVPKYFKARPLPYALKDKVEMELERLEKEGQIQQVEFSDWAAPIVPVVKENGSIRICGDYKVTVNAVSKLDNYPIPKTEDLYATLGGGQEYTKLDLNQAYQQIELDEDSKRYVTINTHKGLFRYNRLPYGVASSPGIFQRTLENVVQGIANVLVRVDDILITGKTREEHLNTLSEVLSRFKRIGIRLKKQKCVFMAEEVVYLGFKINKHGIYPVESKVEAIDKAPSPTNVTELKAYLGMLNYYNRFLANLSHLLKPLHVLLQKDTKWSWEKEQEKAFIESKQLLKSASVLVHFDPKKKLILACDASPYGLGAVLSHKMDDGSDKPIAYTSRTLTSAEKNYSVLEKESLAIIFGIKKFHQYLYGHPVTIITDHKPLMGLFREDKPIPTMAASRIQRWALTLAAYEYTIVYKEGMKKIKEGTIQEKLNRITPQTTTGLAPSELLMKRKLKSRLDLVFPNIEKRVQERQQKQKHYHDKKSVNRQINVGQGVFARNFAIGSKIKWIPGEVIKQSGPLSFHIKLQDGRVIRRHIDHIRVRNFDCKNNENEEKCDNDSDLFEPEITIPISTPETEQPQIEKPSNMTEQMEPRYPKRIRKEPSHLKDFVLK</sequence>
<dbReference type="InterPro" id="IPR000477">
    <property type="entry name" value="RT_dom"/>
</dbReference>
<dbReference type="PROSITE" id="PS50158">
    <property type="entry name" value="ZF_CCHC"/>
    <property type="match status" value="1"/>
</dbReference>
<dbReference type="PROSITE" id="PS50878">
    <property type="entry name" value="RT_POL"/>
    <property type="match status" value="1"/>
</dbReference>
<dbReference type="InterPro" id="IPR001878">
    <property type="entry name" value="Znf_CCHC"/>
</dbReference>
<dbReference type="GO" id="GO:0008270">
    <property type="term" value="F:zinc ion binding"/>
    <property type="evidence" value="ECO:0007669"/>
    <property type="project" value="UniProtKB-KW"/>
</dbReference>
<dbReference type="InterPro" id="IPR036875">
    <property type="entry name" value="Znf_CCHC_sf"/>
</dbReference>
<dbReference type="Pfam" id="PF13975">
    <property type="entry name" value="gag-asp_proteas"/>
    <property type="match status" value="1"/>
</dbReference>
<dbReference type="Gene3D" id="3.30.70.270">
    <property type="match status" value="2"/>
</dbReference>
<dbReference type="Pfam" id="PF00078">
    <property type="entry name" value="RVT_1"/>
    <property type="match status" value="1"/>
</dbReference>
<evidence type="ECO:0000313" key="13">
    <source>
        <dbReference type="EMBL" id="CAG2216083.1"/>
    </source>
</evidence>
<keyword evidence="8" id="KW-0479">Metal-binding</keyword>
<dbReference type="GO" id="GO:0004519">
    <property type="term" value="F:endonuclease activity"/>
    <property type="evidence" value="ECO:0007669"/>
    <property type="project" value="UniProtKB-KW"/>
</dbReference>
<feature type="domain" description="Peptidase A2" evidence="11">
    <location>
        <begin position="301"/>
        <end position="379"/>
    </location>
</feature>
<keyword evidence="4" id="KW-0540">Nuclease</keyword>
<dbReference type="SUPFAM" id="SSF56672">
    <property type="entry name" value="DNA/RNA polymerases"/>
    <property type="match status" value="1"/>
</dbReference>
<dbReference type="SMART" id="SM00343">
    <property type="entry name" value="ZnF_C2HC"/>
    <property type="match status" value="2"/>
</dbReference>
<keyword evidence="3" id="KW-0548">Nucleotidyltransferase</keyword>
<keyword evidence="8" id="KW-0863">Zinc-finger</keyword>
<comment type="caution">
    <text evidence="13">The sequence shown here is derived from an EMBL/GenBank/DDBJ whole genome shotgun (WGS) entry which is preliminary data.</text>
</comment>
<dbReference type="GO" id="GO:0003676">
    <property type="term" value="F:nucleic acid binding"/>
    <property type="evidence" value="ECO:0007669"/>
    <property type="project" value="InterPro"/>
</dbReference>
<feature type="compositionally biased region" description="Basic and acidic residues" evidence="9">
    <location>
        <begin position="1016"/>
        <end position="1037"/>
    </location>
</feature>
<dbReference type="GO" id="GO:0003964">
    <property type="term" value="F:RNA-directed DNA polymerase activity"/>
    <property type="evidence" value="ECO:0007669"/>
    <property type="project" value="UniProtKB-KW"/>
</dbReference>
<keyword evidence="6" id="KW-0378">Hydrolase</keyword>
<dbReference type="GO" id="GO:0006508">
    <property type="term" value="P:proteolysis"/>
    <property type="evidence" value="ECO:0007669"/>
    <property type="project" value="InterPro"/>
</dbReference>
<dbReference type="FunFam" id="3.10.20.370:FF:000001">
    <property type="entry name" value="Retrovirus-related Pol polyprotein from transposon 17.6-like protein"/>
    <property type="match status" value="1"/>
</dbReference>